<sequence>MTTPLGTDFFTDEEVMAQSDTKLTGTTIETLTVEFDQVKCEELRSSGSLSPKAMRKIHKVSKEARITLTDDSPNECLSLESGGSYSPSADEKDLAPTELVNRVENSILVRKNAARRKRRSLRRAQLRQSQLTNQHEPRVCEPQHDPELRVSTLEHELRVYVSKHEPRESQAESDPQWRISKPKRGP</sequence>
<dbReference type="AlphaFoldDB" id="Q2XNW5"/>
<proteinExistence type="predicted"/>
<dbReference type="EMBL" id="AC183409">
    <property type="protein sequence ID" value="ABB55307.1"/>
    <property type="molecule type" value="Genomic_DNA"/>
</dbReference>
<accession>Q2XNW5</accession>
<gene>
    <name evidence="2" type="ORF">12.t00012</name>
</gene>
<feature type="region of interest" description="Disordered" evidence="1">
    <location>
        <begin position="113"/>
        <end position="186"/>
    </location>
</feature>
<feature type="compositionally biased region" description="Basic and acidic residues" evidence="1">
    <location>
        <begin position="135"/>
        <end position="170"/>
    </location>
</feature>
<reference evidence="2" key="1">
    <citation type="submission" date="2006-04" db="EMBL/GenBank/DDBJ databases">
        <title>Comparative Sequence and Genetic Analyses of the Asparagus, Onion, and Rice Genomes Reveal Similar Structures, But No Microsynteny.</title>
        <authorList>
            <person name="Jernej J."/>
            <person name="Suzuki G."/>
            <person name="McCallum J."/>
            <person name="Cheung F."/>
            <person name="Arbogast T."/>
            <person name="Tallon L.J."/>
            <person name="Smith S."/>
            <person name="Utterback T."/>
            <person name="Havey M.J."/>
            <person name="Town C.D."/>
        </authorList>
    </citation>
    <scope>NUCLEOTIDE SEQUENCE</scope>
</reference>
<evidence type="ECO:0000256" key="1">
    <source>
        <dbReference type="SAM" id="MobiDB-lite"/>
    </source>
</evidence>
<organism evidence="2">
    <name type="scientific">Asparagus officinalis</name>
    <name type="common">Garden asparagus</name>
    <dbReference type="NCBI Taxonomy" id="4686"/>
    <lineage>
        <taxon>Eukaryota</taxon>
        <taxon>Viridiplantae</taxon>
        <taxon>Streptophyta</taxon>
        <taxon>Embryophyta</taxon>
        <taxon>Tracheophyta</taxon>
        <taxon>Spermatophyta</taxon>
        <taxon>Magnoliopsida</taxon>
        <taxon>Liliopsida</taxon>
        <taxon>Asparagales</taxon>
        <taxon>Asparagaceae</taxon>
        <taxon>Asparagoideae</taxon>
        <taxon>Asparagus</taxon>
    </lineage>
</organism>
<feature type="region of interest" description="Disordered" evidence="1">
    <location>
        <begin position="66"/>
        <end position="97"/>
    </location>
</feature>
<evidence type="ECO:0000313" key="2">
    <source>
        <dbReference type="EMBL" id="ABB55307.1"/>
    </source>
</evidence>
<feature type="compositionally biased region" description="Basic residues" evidence="1">
    <location>
        <begin position="113"/>
        <end position="125"/>
    </location>
</feature>
<name>Q2XNW5_ASPOF</name>
<protein>
    <submittedName>
        <fullName evidence="2">Uncharacterized protein</fullName>
    </submittedName>
</protein>